<evidence type="ECO:0000313" key="1">
    <source>
        <dbReference type="EMBL" id="CAB4148774.1"/>
    </source>
</evidence>
<dbReference type="EMBL" id="LR796501">
    <property type="protein sequence ID" value="CAB4148774.1"/>
    <property type="molecule type" value="Genomic_DNA"/>
</dbReference>
<protein>
    <submittedName>
        <fullName evidence="1">Uncharacterized protein</fullName>
    </submittedName>
</protein>
<reference evidence="1" key="1">
    <citation type="submission" date="2020-04" db="EMBL/GenBank/DDBJ databases">
        <authorList>
            <person name="Chiriac C."/>
            <person name="Salcher M."/>
            <person name="Ghai R."/>
            <person name="Kavagutti S V."/>
        </authorList>
    </citation>
    <scope>NUCLEOTIDE SEQUENCE</scope>
</reference>
<sequence length="37" mass="4217">MKKQLLYIALLFGAMLIAGTIDEQTRQLEQTPNHTTK</sequence>
<organism evidence="1">
    <name type="scientific">uncultured Caudovirales phage</name>
    <dbReference type="NCBI Taxonomy" id="2100421"/>
    <lineage>
        <taxon>Viruses</taxon>
        <taxon>Duplodnaviria</taxon>
        <taxon>Heunggongvirae</taxon>
        <taxon>Uroviricota</taxon>
        <taxon>Caudoviricetes</taxon>
        <taxon>Peduoviridae</taxon>
        <taxon>Maltschvirus</taxon>
        <taxon>Maltschvirus maltsch</taxon>
    </lineage>
</organism>
<proteinExistence type="predicted"/>
<gene>
    <name evidence="1" type="ORF">UFOVP533_24</name>
</gene>
<accession>A0A6J5MPR1</accession>
<name>A0A6J5MPR1_9CAUD</name>